<gene>
    <name evidence="9" type="primary">mnmA</name>
</gene>
<evidence type="ECO:0000256" key="4">
    <source>
        <dbReference type="ARBA" id="ARBA00022741"/>
    </source>
</evidence>
<dbReference type="Pfam" id="PF20259">
    <property type="entry name" value="tRNA_Me_trans_M"/>
    <property type="match status" value="1"/>
</dbReference>
<dbReference type="FunFam" id="3.40.50.620:FF:000115">
    <property type="entry name" value="tRNA-specific 2-thiouridylase MnmA"/>
    <property type="match status" value="1"/>
</dbReference>
<dbReference type="GO" id="GO:0002143">
    <property type="term" value="P:tRNA wobble position uridine thiolation"/>
    <property type="evidence" value="ECO:0007669"/>
    <property type="project" value="TreeGrafter"/>
</dbReference>
<comment type="subcellular location">
    <subcellularLocation>
        <location evidence="9">Cytoplasm</location>
    </subcellularLocation>
</comment>
<dbReference type="InterPro" id="IPR014729">
    <property type="entry name" value="Rossmann-like_a/b/a_fold"/>
</dbReference>
<reference evidence="12" key="1">
    <citation type="journal article" date="2015" name="ISME J.">
        <title>Aquifer environment selects for microbial species cohorts in sediment and groundwater.</title>
        <authorList>
            <person name="Hug L.A."/>
            <person name="Thomas B.C."/>
            <person name="Brown C.T."/>
            <person name="Frischkorn K.R."/>
            <person name="Williams K.H."/>
            <person name="Tringe S.G."/>
            <person name="Banfield J.F."/>
        </authorList>
    </citation>
    <scope>NUCLEOTIDE SEQUENCE</scope>
</reference>
<feature type="site" description="Interaction with tRNA" evidence="9">
    <location>
        <position position="131"/>
    </location>
</feature>
<evidence type="ECO:0000256" key="6">
    <source>
        <dbReference type="ARBA" id="ARBA00022884"/>
    </source>
</evidence>
<feature type="binding site" evidence="9">
    <location>
        <position position="130"/>
    </location>
    <ligand>
        <name>ATP</name>
        <dbReference type="ChEBI" id="CHEBI:30616"/>
    </ligand>
</feature>
<dbReference type="NCBIfam" id="NF001138">
    <property type="entry name" value="PRK00143.1"/>
    <property type="match status" value="1"/>
</dbReference>
<feature type="binding site" evidence="9">
    <location>
        <begin position="20"/>
        <end position="27"/>
    </location>
    <ligand>
        <name>ATP</name>
        <dbReference type="ChEBI" id="CHEBI:30616"/>
    </ligand>
</feature>
<keyword evidence="7" id="KW-1015">Disulfide bond</keyword>
<dbReference type="InterPro" id="IPR046885">
    <property type="entry name" value="MnmA-like_C"/>
</dbReference>
<dbReference type="Pfam" id="PF20258">
    <property type="entry name" value="tRNA_Me_trans_C"/>
    <property type="match status" value="1"/>
</dbReference>
<dbReference type="GO" id="GO:0005524">
    <property type="term" value="F:ATP binding"/>
    <property type="evidence" value="ECO:0007669"/>
    <property type="project" value="UniProtKB-KW"/>
</dbReference>
<dbReference type="SUPFAM" id="SSF52402">
    <property type="entry name" value="Adenine nucleotide alpha hydrolases-like"/>
    <property type="match status" value="1"/>
</dbReference>
<dbReference type="InterPro" id="IPR023382">
    <property type="entry name" value="MnmA-like_central_sf"/>
</dbReference>
<evidence type="ECO:0000259" key="11">
    <source>
        <dbReference type="Pfam" id="PF20259"/>
    </source>
</evidence>
<dbReference type="Gene3D" id="2.40.30.10">
    <property type="entry name" value="Translation factors"/>
    <property type="match status" value="1"/>
</dbReference>
<keyword evidence="5 9" id="KW-0067">ATP-binding</keyword>
<feature type="site" description="Interaction with tRNA" evidence="9">
    <location>
        <position position="361"/>
    </location>
</feature>
<feature type="domain" description="tRNA-specific 2-thiouridylase MnmA-like central" evidence="11">
    <location>
        <begin position="226"/>
        <end position="288"/>
    </location>
</feature>
<proteinExistence type="inferred from homology"/>
<protein>
    <recommendedName>
        <fullName evidence="9">tRNA-specific 2-thiouridylase MnmA</fullName>
        <ecNumber evidence="9">2.8.1.13</ecNumber>
    </recommendedName>
</protein>
<dbReference type="GO" id="GO:0000049">
    <property type="term" value="F:tRNA binding"/>
    <property type="evidence" value="ECO:0007669"/>
    <property type="project" value="UniProtKB-KW"/>
</dbReference>
<evidence type="ECO:0000256" key="8">
    <source>
        <dbReference type="ARBA" id="ARBA00051542"/>
    </source>
</evidence>
<feature type="active site" description="Cysteine persulfide intermediate" evidence="9">
    <location>
        <position position="218"/>
    </location>
</feature>
<feature type="region of interest" description="Interaction with target base in tRNA" evidence="9">
    <location>
        <begin position="101"/>
        <end position="103"/>
    </location>
</feature>
<evidence type="ECO:0000256" key="5">
    <source>
        <dbReference type="ARBA" id="ARBA00022840"/>
    </source>
</evidence>
<dbReference type="Gene3D" id="2.30.30.280">
    <property type="entry name" value="Adenine nucleotide alpha hydrolases-like domains"/>
    <property type="match status" value="1"/>
</dbReference>
<evidence type="ECO:0000313" key="12">
    <source>
        <dbReference type="EMBL" id="AKQ02451.1"/>
    </source>
</evidence>
<dbReference type="NCBIfam" id="TIGR00420">
    <property type="entry name" value="trmU"/>
    <property type="match status" value="1"/>
</dbReference>
<evidence type="ECO:0000256" key="1">
    <source>
        <dbReference type="ARBA" id="ARBA00022555"/>
    </source>
</evidence>
<name>A0A0H4T427_9BACT</name>
<evidence type="ECO:0000256" key="3">
    <source>
        <dbReference type="ARBA" id="ARBA00022694"/>
    </source>
</evidence>
<dbReference type="EC" id="2.8.1.13" evidence="9"/>
<evidence type="ECO:0000256" key="2">
    <source>
        <dbReference type="ARBA" id="ARBA00022679"/>
    </source>
</evidence>
<comment type="catalytic activity">
    <reaction evidence="8 9">
        <text>S-sulfanyl-L-cysteinyl-[protein] + uridine(34) in tRNA + AH2 + ATP = 2-thiouridine(34) in tRNA + L-cysteinyl-[protein] + A + AMP + diphosphate + H(+)</text>
        <dbReference type="Rhea" id="RHEA:47032"/>
        <dbReference type="Rhea" id="RHEA-COMP:10131"/>
        <dbReference type="Rhea" id="RHEA-COMP:11726"/>
        <dbReference type="Rhea" id="RHEA-COMP:11727"/>
        <dbReference type="Rhea" id="RHEA-COMP:11728"/>
        <dbReference type="ChEBI" id="CHEBI:13193"/>
        <dbReference type="ChEBI" id="CHEBI:15378"/>
        <dbReference type="ChEBI" id="CHEBI:17499"/>
        <dbReference type="ChEBI" id="CHEBI:29950"/>
        <dbReference type="ChEBI" id="CHEBI:30616"/>
        <dbReference type="ChEBI" id="CHEBI:33019"/>
        <dbReference type="ChEBI" id="CHEBI:61963"/>
        <dbReference type="ChEBI" id="CHEBI:65315"/>
        <dbReference type="ChEBI" id="CHEBI:87170"/>
        <dbReference type="ChEBI" id="CHEBI:456215"/>
        <dbReference type="EC" id="2.8.1.13"/>
    </reaction>
</comment>
<dbReference type="InterPro" id="IPR004506">
    <property type="entry name" value="MnmA-like"/>
</dbReference>
<comment type="function">
    <text evidence="9">Catalyzes the 2-thiolation of uridine at the wobble position (U34) of tRNA, leading to the formation of s(2)U34.</text>
</comment>
<dbReference type="CDD" id="cd01998">
    <property type="entry name" value="MnmA_TRMU-like"/>
    <property type="match status" value="1"/>
</dbReference>
<comment type="similarity">
    <text evidence="9">Belongs to the MnmA/TRMU family.</text>
</comment>
<keyword evidence="4 9" id="KW-0547">Nucleotide-binding</keyword>
<dbReference type="FunFam" id="2.30.30.280:FF:000001">
    <property type="entry name" value="tRNA-specific 2-thiouridylase MnmA"/>
    <property type="match status" value="1"/>
</dbReference>
<dbReference type="Pfam" id="PF03054">
    <property type="entry name" value="tRNA_Me_trans"/>
    <property type="match status" value="1"/>
</dbReference>
<dbReference type="AlphaFoldDB" id="A0A0H4T427"/>
<dbReference type="GO" id="GO:0103016">
    <property type="term" value="F:tRNA-uridine 2-sulfurtransferase activity"/>
    <property type="evidence" value="ECO:0007669"/>
    <property type="project" value="UniProtKB-EC"/>
</dbReference>
<keyword evidence="1 9" id="KW-0820">tRNA-binding</keyword>
<keyword evidence="6 9" id="KW-0694">RNA-binding</keyword>
<accession>A0A0H4T427</accession>
<keyword evidence="3 9" id="KW-0819">tRNA processing</keyword>
<dbReference type="PANTHER" id="PTHR11933">
    <property type="entry name" value="TRNA 5-METHYLAMINOMETHYL-2-THIOURIDYLATE -METHYLTRANSFERASE"/>
    <property type="match status" value="1"/>
</dbReference>
<dbReference type="PANTHER" id="PTHR11933:SF5">
    <property type="entry name" value="MITOCHONDRIAL TRNA-SPECIFIC 2-THIOURIDYLASE 1"/>
    <property type="match status" value="1"/>
</dbReference>
<feature type="region of interest" description="Interaction with tRNA" evidence="9">
    <location>
        <begin position="328"/>
        <end position="329"/>
    </location>
</feature>
<evidence type="ECO:0000259" key="10">
    <source>
        <dbReference type="Pfam" id="PF20258"/>
    </source>
</evidence>
<feature type="region of interest" description="Interaction with tRNA" evidence="9">
    <location>
        <begin position="168"/>
        <end position="170"/>
    </location>
</feature>
<dbReference type="EMBL" id="KT007000">
    <property type="protein sequence ID" value="AKQ02451.1"/>
    <property type="molecule type" value="Genomic_DNA"/>
</dbReference>
<dbReference type="HAMAP" id="MF_00144">
    <property type="entry name" value="tRNA_thiouridyl_MnmA"/>
    <property type="match status" value="1"/>
</dbReference>
<dbReference type="InterPro" id="IPR046884">
    <property type="entry name" value="MnmA-like_central"/>
</dbReference>
<dbReference type="Gene3D" id="3.40.50.620">
    <property type="entry name" value="HUPs"/>
    <property type="match status" value="1"/>
</dbReference>
<dbReference type="GO" id="GO:0005737">
    <property type="term" value="C:cytoplasm"/>
    <property type="evidence" value="ECO:0007669"/>
    <property type="project" value="UniProtKB-SubCell"/>
</dbReference>
<feature type="binding site" evidence="9">
    <location>
        <position position="46"/>
    </location>
    <ligand>
        <name>ATP</name>
        <dbReference type="ChEBI" id="CHEBI:30616"/>
    </ligand>
</feature>
<sequence>MNVKEKDQLTKQTNGKVFVGLSGGVDSSVAALLLKNQGYDVVGVHLRCWNKNGCDEKDAEDAKRVADKLEIPFYVLDMEKEYKERVVDYMIKGYENGITPNPDVACNREIKFGLFLEKALSTGADYVATGHYTRLEAQQITNSKSQIDRPHNLKPKTYHLFEAKDKSKDQSYFLWTLTQNQLKHIIFPVGDLTKTEVRKIAKEAGLPTAEKKDSQGICFIGEVTLKDFLEEYLPRKRGNARTTSGEILGTHEGAHFFTIGQRHGLGISINEPYYVAGKDTETNTVILATRDDPALKQKEVTLADVNFVDGDKQQETRDKPLDVLARVRYRAPLVKAKLSNLSPATYNLVFELPQEFVAPGQSAVFYSESGELVGGGIII</sequence>
<evidence type="ECO:0000256" key="9">
    <source>
        <dbReference type="HAMAP-Rule" id="MF_00144"/>
    </source>
</evidence>
<keyword evidence="9" id="KW-0963">Cytoplasm</keyword>
<feature type="domain" description="tRNA-specific 2-thiouridylase MnmA-like C-terminal" evidence="10">
    <location>
        <begin position="298"/>
        <end position="378"/>
    </location>
</feature>
<organism evidence="12">
    <name type="scientific">uncultured Parcubacteria bacterium Rifle_16ft_4_minimus_37647</name>
    <dbReference type="NCBI Taxonomy" id="1665140"/>
    <lineage>
        <taxon>Bacteria</taxon>
        <taxon>Candidatus Parcubacteria</taxon>
        <taxon>environmental samples</taxon>
    </lineage>
</organism>
<keyword evidence="2 9" id="KW-0808">Transferase</keyword>
<feature type="active site" description="Nucleophile" evidence="9">
    <location>
        <position position="106"/>
    </location>
</feature>
<evidence type="ECO:0000256" key="7">
    <source>
        <dbReference type="ARBA" id="ARBA00023157"/>
    </source>
</evidence>
<comment type="caution">
    <text evidence="9">Lacks conserved residue(s) required for the propagation of feature annotation.</text>
</comment>